<evidence type="ECO:0000256" key="1">
    <source>
        <dbReference type="ARBA" id="ARBA00006865"/>
    </source>
</evidence>
<organism evidence="4 5">
    <name type="scientific">Sinomonas terrae</name>
    <dbReference type="NCBI Taxonomy" id="2908838"/>
    <lineage>
        <taxon>Bacteria</taxon>
        <taxon>Bacillati</taxon>
        <taxon>Actinomycetota</taxon>
        <taxon>Actinomycetes</taxon>
        <taxon>Micrococcales</taxon>
        <taxon>Micrococcaceae</taxon>
        <taxon>Sinomonas</taxon>
    </lineage>
</organism>
<dbReference type="Pfam" id="PF00722">
    <property type="entry name" value="Glyco_hydro_16"/>
    <property type="match status" value="1"/>
</dbReference>
<proteinExistence type="inferred from homology"/>
<feature type="chain" id="PRO_5046545742" evidence="2">
    <location>
        <begin position="24"/>
        <end position="522"/>
    </location>
</feature>
<comment type="similarity">
    <text evidence="1">Belongs to the glycosyl hydrolase 16 family.</text>
</comment>
<feature type="signal peptide" evidence="2">
    <location>
        <begin position="1"/>
        <end position="23"/>
    </location>
</feature>
<accession>A0ABS9TWV3</accession>
<evidence type="ECO:0000313" key="5">
    <source>
        <dbReference type="Proteomes" id="UP001202922"/>
    </source>
</evidence>
<dbReference type="InterPro" id="IPR050546">
    <property type="entry name" value="Glycosyl_Hydrlase_16"/>
</dbReference>
<keyword evidence="5" id="KW-1185">Reference proteome</keyword>
<evidence type="ECO:0000313" key="4">
    <source>
        <dbReference type="EMBL" id="MCH6468687.1"/>
    </source>
</evidence>
<dbReference type="PANTHER" id="PTHR10963">
    <property type="entry name" value="GLYCOSYL HYDROLASE-RELATED"/>
    <property type="match status" value="1"/>
</dbReference>
<dbReference type="PROSITE" id="PS51762">
    <property type="entry name" value="GH16_2"/>
    <property type="match status" value="1"/>
</dbReference>
<reference evidence="4 5" key="1">
    <citation type="submission" date="2022-03" db="EMBL/GenBank/DDBJ databases">
        <title>Sinomonas sp. isolated from a soil.</title>
        <authorList>
            <person name="Han J."/>
            <person name="Kim D.-U."/>
        </authorList>
    </citation>
    <scope>NUCLEOTIDE SEQUENCE [LARGE SCALE GENOMIC DNA]</scope>
    <source>
        <strain evidence="4 5">5-5</strain>
    </source>
</reference>
<name>A0ABS9TWV3_9MICC</name>
<keyword evidence="2" id="KW-0732">Signal</keyword>
<feature type="domain" description="GH16" evidence="3">
    <location>
        <begin position="46"/>
        <end position="259"/>
    </location>
</feature>
<dbReference type="Proteomes" id="UP001202922">
    <property type="component" value="Unassembled WGS sequence"/>
</dbReference>
<dbReference type="RefSeq" id="WP_241050609.1">
    <property type="nucleotide sequence ID" value="NZ_JAKZBV010000001.1"/>
</dbReference>
<evidence type="ECO:0000259" key="3">
    <source>
        <dbReference type="PROSITE" id="PS51762"/>
    </source>
</evidence>
<dbReference type="InterPro" id="IPR013207">
    <property type="entry name" value="LGFP"/>
</dbReference>
<dbReference type="SUPFAM" id="SSF49899">
    <property type="entry name" value="Concanavalin A-like lectins/glucanases"/>
    <property type="match status" value="1"/>
</dbReference>
<dbReference type="InterPro" id="IPR013320">
    <property type="entry name" value="ConA-like_dom_sf"/>
</dbReference>
<comment type="caution">
    <text evidence="4">The sequence shown here is derived from an EMBL/GenBank/DDBJ whole genome shotgun (WGS) entry which is preliminary data.</text>
</comment>
<evidence type="ECO:0000256" key="2">
    <source>
        <dbReference type="SAM" id="SignalP"/>
    </source>
</evidence>
<dbReference type="PANTHER" id="PTHR10963:SF55">
    <property type="entry name" value="GLYCOSIDE HYDROLASE FAMILY 16 PROTEIN"/>
    <property type="match status" value="1"/>
</dbReference>
<dbReference type="CDD" id="cd00413">
    <property type="entry name" value="Glyco_hydrolase_16"/>
    <property type="match status" value="1"/>
</dbReference>
<dbReference type="EMBL" id="JAKZBV010000001">
    <property type="protein sequence ID" value="MCH6468687.1"/>
    <property type="molecule type" value="Genomic_DNA"/>
</dbReference>
<protein>
    <submittedName>
        <fullName evidence="4">Family 16 glycosylhydrolase</fullName>
    </submittedName>
</protein>
<dbReference type="InterPro" id="IPR000757">
    <property type="entry name" value="Beta-glucanase-like"/>
</dbReference>
<sequence>MATRWAAAAAVCGTLLLSGWAYPTTTSPAVTVATTTSTSDGTQAAVTQGWGPVVAGDEFNTGSTPNPLLWEVYNSAGNAGQGVRSPSAVTVANGMLTISGDANGTTGGLASKFARQEYGRWEARMRTSARDPKYHPVMILWPDSNNSPTCAETDYAEGQSDTTRINFFLHYACSGSSFQASASKVLDTTQWHNYAVDWSPSGIIGYVDGVEWFRDTNPADIPSESMHQTLQLDWFPNGTPTTPTQMYVDWVRVYAAGTLSGEMDTKAASWGLGSATSGVMPIRDGGFYRNYQYGAVISTPWHTLQVSHGAIRGQWAALGFENGVLGYPTTDEIGGLRDGGVYQNYEGGAIIWSPATGAQESLGPIRAEWQQLGFEGGVLGYPTTRVVTGLVNGGSYQNYQGGAVVSSPASGTHESVGAIRSEWQSTGFEHGVLGYPTTDVVTGLANGGSYQNYQGGAIVSSPASGTHESYGPIRAAWQSSGFEGGTLGYPTSEVYSIPNGVCQDFQGGRISDINGTLSIASS</sequence>
<dbReference type="Gene3D" id="2.60.120.200">
    <property type="match status" value="1"/>
</dbReference>
<dbReference type="Pfam" id="PF08310">
    <property type="entry name" value="LGFP"/>
    <property type="match status" value="4"/>
</dbReference>
<gene>
    <name evidence="4" type="ORF">L0M17_01575</name>
</gene>